<dbReference type="CDD" id="cd07988">
    <property type="entry name" value="LPLAT_ABO13168-like"/>
    <property type="match status" value="1"/>
</dbReference>
<evidence type="ECO:0000256" key="2">
    <source>
        <dbReference type="ARBA" id="ARBA00022679"/>
    </source>
</evidence>
<dbReference type="GO" id="GO:0003841">
    <property type="term" value="F:1-acylglycerol-3-phosphate O-acyltransferase activity"/>
    <property type="evidence" value="ECO:0007669"/>
    <property type="project" value="TreeGrafter"/>
</dbReference>
<evidence type="ECO:0000313" key="6">
    <source>
        <dbReference type="Proteomes" id="UP000281474"/>
    </source>
</evidence>
<dbReference type="EMBL" id="QZEI01000011">
    <property type="protein sequence ID" value="RLV60793.1"/>
    <property type="molecule type" value="Genomic_DNA"/>
</dbReference>
<evidence type="ECO:0000259" key="4">
    <source>
        <dbReference type="SMART" id="SM00563"/>
    </source>
</evidence>
<sequence length="184" mass="21150">MMASFSMWLLKLFGWNISGQLPSDRQFILIGAPHTSNWDFIIGILARSAVKRRIHFLGKHQLFIPPWGWLFRALGGSPVNRTKNNNLVQSACEQFATREDYALALAPEGTRGKVNRWKTGFYHIAVQAKVPIVCVGFDYQHKTLRIEPPIYPTGDMNLDMNHILAFYRTIKGRYPKEIPIYTEN</sequence>
<dbReference type="GO" id="GO:0006654">
    <property type="term" value="P:phosphatidic acid biosynthetic process"/>
    <property type="evidence" value="ECO:0007669"/>
    <property type="project" value="TreeGrafter"/>
</dbReference>
<dbReference type="Proteomes" id="UP000281474">
    <property type="component" value="Unassembled WGS sequence"/>
</dbReference>
<evidence type="ECO:0000256" key="3">
    <source>
        <dbReference type="ARBA" id="ARBA00023315"/>
    </source>
</evidence>
<feature type="domain" description="Phospholipid/glycerol acyltransferase" evidence="4">
    <location>
        <begin position="28"/>
        <end position="140"/>
    </location>
</feature>
<dbReference type="AlphaFoldDB" id="A0A3L8Q232"/>
<protein>
    <submittedName>
        <fullName evidence="5">Acyltransferase</fullName>
    </submittedName>
</protein>
<dbReference type="Pfam" id="PF01553">
    <property type="entry name" value="Acyltransferase"/>
    <property type="match status" value="1"/>
</dbReference>
<name>A0A3L8Q232_9GAMM</name>
<comment type="caution">
    <text evidence="5">The sequence shown here is derived from an EMBL/GenBank/DDBJ whole genome shotgun (WGS) entry which is preliminary data.</text>
</comment>
<dbReference type="RefSeq" id="WP_121837876.1">
    <property type="nucleotide sequence ID" value="NZ_ML014760.1"/>
</dbReference>
<evidence type="ECO:0000256" key="1">
    <source>
        <dbReference type="ARBA" id="ARBA00005189"/>
    </source>
</evidence>
<dbReference type="SUPFAM" id="SSF69593">
    <property type="entry name" value="Glycerol-3-phosphate (1)-acyltransferase"/>
    <property type="match status" value="1"/>
</dbReference>
<dbReference type="SMART" id="SM00563">
    <property type="entry name" value="PlsC"/>
    <property type="match status" value="1"/>
</dbReference>
<organism evidence="5 6">
    <name type="scientific">Parashewanella curva</name>
    <dbReference type="NCBI Taxonomy" id="2338552"/>
    <lineage>
        <taxon>Bacteria</taxon>
        <taxon>Pseudomonadati</taxon>
        <taxon>Pseudomonadota</taxon>
        <taxon>Gammaproteobacteria</taxon>
        <taxon>Alteromonadales</taxon>
        <taxon>Shewanellaceae</taxon>
        <taxon>Parashewanella</taxon>
    </lineage>
</organism>
<accession>A0A3L8Q232</accession>
<keyword evidence="6" id="KW-1185">Reference proteome</keyword>
<dbReference type="PANTHER" id="PTHR10434">
    <property type="entry name" value="1-ACYL-SN-GLYCEROL-3-PHOSPHATE ACYLTRANSFERASE"/>
    <property type="match status" value="1"/>
</dbReference>
<gene>
    <name evidence="5" type="ORF">D5018_04830</name>
</gene>
<dbReference type="PANTHER" id="PTHR10434:SF9">
    <property type="entry name" value="PHOSPHOLIPID_GLYCEROL ACYLTRANSFERASE DOMAIN-CONTAINING PROTEIN"/>
    <property type="match status" value="1"/>
</dbReference>
<proteinExistence type="predicted"/>
<dbReference type="OrthoDB" id="9796839at2"/>
<keyword evidence="3 5" id="KW-0012">Acyltransferase</keyword>
<reference evidence="5 6" key="1">
    <citation type="submission" date="2018-09" db="EMBL/GenBank/DDBJ databases">
        <title>Phylogeny of the Shewanellaceae, and recommendation for two new genera, Pseudoshewanella and Parashewanella.</title>
        <authorList>
            <person name="Wang G."/>
        </authorList>
    </citation>
    <scope>NUCLEOTIDE SEQUENCE [LARGE SCALE GENOMIC DNA]</scope>
    <source>
        <strain evidence="5 6">C51</strain>
    </source>
</reference>
<comment type="pathway">
    <text evidence="1">Lipid metabolism.</text>
</comment>
<evidence type="ECO:0000313" key="5">
    <source>
        <dbReference type="EMBL" id="RLV60793.1"/>
    </source>
</evidence>
<dbReference type="InterPro" id="IPR002123">
    <property type="entry name" value="Plipid/glycerol_acylTrfase"/>
</dbReference>
<keyword evidence="2 5" id="KW-0808">Transferase</keyword>